<feature type="transmembrane region" description="Helical" evidence="1">
    <location>
        <begin position="200"/>
        <end position="218"/>
    </location>
</feature>
<evidence type="ECO:0000256" key="1">
    <source>
        <dbReference type="SAM" id="Phobius"/>
    </source>
</evidence>
<evidence type="ECO:0000313" key="2">
    <source>
        <dbReference type="EMBL" id="MDM8145594.1"/>
    </source>
</evidence>
<keyword evidence="3" id="KW-1185">Reference proteome</keyword>
<dbReference type="EMBL" id="JAUDCF010000011">
    <property type="protein sequence ID" value="MDM8145594.1"/>
    <property type="molecule type" value="Genomic_DNA"/>
</dbReference>
<feature type="transmembrane region" description="Helical" evidence="1">
    <location>
        <begin position="153"/>
        <end position="172"/>
    </location>
</feature>
<reference evidence="2 3" key="1">
    <citation type="submission" date="2023-06" db="EMBL/GenBank/DDBJ databases">
        <authorList>
            <person name="Zeman M."/>
            <person name="Kubasova T."/>
            <person name="Jahodarova E."/>
            <person name="Nykrynova M."/>
            <person name="Rychlik I."/>
        </authorList>
    </citation>
    <scope>NUCLEOTIDE SEQUENCE [LARGE SCALE GENOMIC DNA]</scope>
    <source>
        <strain evidence="2 3">ET4</strain>
    </source>
</reference>
<sequence length="385" mass="45443">MNTEITIIASIFLLLGGLAAFPFTLNYANTSWMPRWMRPDVDYLERPFRYDYPARGIHIFFSILTMFVGAMSLLTLLDKNLSQTVTPGQWFDSMSLVLPTCQVSCILFMRQEYNDPFEYADRLTGFSMWKVTAALCLIPLLWLPYVAGLLDSSIYRFTVLSYNLLAYTFLVYDYIRVYRKRFDYEYTGHVGLKEMYPESLYLLAYPVCSVTLLWSLWQNKEVCILLYGVALIIFSLTKTVCRFHPAIRGDEHERCEYLWYRPREMTTDRAKRICSQIQKGRGIFADSRPYYVVVSRRCHSTRYQFQLTTEGEHQKRILLDGNIRVLICRKFDSLSAASLYRLQLVEQYWNTYYNNFFRYESRARSEFEEELKCDGIEEKKIGSSI</sequence>
<keyword evidence="1" id="KW-0472">Membrane</keyword>
<name>A0ABT7U520_9BACE</name>
<feature type="transmembrane region" description="Helical" evidence="1">
    <location>
        <begin position="56"/>
        <end position="77"/>
    </location>
</feature>
<organism evidence="2 3">
    <name type="scientific">Bacteroides eggerthii</name>
    <dbReference type="NCBI Taxonomy" id="28111"/>
    <lineage>
        <taxon>Bacteria</taxon>
        <taxon>Pseudomonadati</taxon>
        <taxon>Bacteroidota</taxon>
        <taxon>Bacteroidia</taxon>
        <taxon>Bacteroidales</taxon>
        <taxon>Bacteroidaceae</taxon>
        <taxon>Bacteroides</taxon>
    </lineage>
</organism>
<keyword evidence="1" id="KW-0812">Transmembrane</keyword>
<proteinExistence type="predicted"/>
<reference evidence="3" key="2">
    <citation type="submission" date="2023-07" db="EMBL/GenBank/DDBJ databases">
        <title>Identification and characterization of horizontal gene transfer across gut microbiota members of farm animals based on homology search.</title>
        <authorList>
            <person name="Schwarzerova J."/>
            <person name="Nykrynova M."/>
            <person name="Jureckova K."/>
            <person name="Cejkova D."/>
            <person name="Rychlik I."/>
        </authorList>
    </citation>
    <scope>NUCLEOTIDE SEQUENCE [LARGE SCALE GENOMIC DNA]</scope>
    <source>
        <strain evidence="3">ET4</strain>
    </source>
</reference>
<gene>
    <name evidence="2" type="ORF">QUW02_06600</name>
</gene>
<feature type="transmembrane region" description="Helical" evidence="1">
    <location>
        <begin position="224"/>
        <end position="241"/>
    </location>
</feature>
<keyword evidence="1" id="KW-1133">Transmembrane helix</keyword>
<evidence type="ECO:0008006" key="4">
    <source>
        <dbReference type="Google" id="ProtNLM"/>
    </source>
</evidence>
<protein>
    <recommendedName>
        <fullName evidence="4">Transmembrane protein</fullName>
    </recommendedName>
</protein>
<evidence type="ECO:0000313" key="3">
    <source>
        <dbReference type="Proteomes" id="UP001228403"/>
    </source>
</evidence>
<feature type="transmembrane region" description="Helical" evidence="1">
    <location>
        <begin position="6"/>
        <end position="28"/>
    </location>
</feature>
<dbReference type="Proteomes" id="UP001228403">
    <property type="component" value="Unassembled WGS sequence"/>
</dbReference>
<comment type="caution">
    <text evidence="2">The sequence shown here is derived from an EMBL/GenBank/DDBJ whole genome shotgun (WGS) entry which is preliminary data.</text>
</comment>
<feature type="transmembrane region" description="Helical" evidence="1">
    <location>
        <begin position="129"/>
        <end position="147"/>
    </location>
</feature>
<accession>A0ABT7U520</accession>